<dbReference type="Proteomes" id="UP000283587">
    <property type="component" value="Unassembled WGS sequence"/>
</dbReference>
<keyword evidence="4" id="KW-0804">Transcription</keyword>
<dbReference type="PROSITE" id="PS50931">
    <property type="entry name" value="HTH_LYSR"/>
    <property type="match status" value="1"/>
</dbReference>
<dbReference type="InterPro" id="IPR036388">
    <property type="entry name" value="WH-like_DNA-bd_sf"/>
</dbReference>
<dbReference type="InterPro" id="IPR005119">
    <property type="entry name" value="LysR_subst-bd"/>
</dbReference>
<feature type="domain" description="HTH lysR-type" evidence="5">
    <location>
        <begin position="20"/>
        <end position="77"/>
    </location>
</feature>
<dbReference type="FunFam" id="1.10.10.10:FF:000001">
    <property type="entry name" value="LysR family transcriptional regulator"/>
    <property type="match status" value="1"/>
</dbReference>
<dbReference type="InterPro" id="IPR050950">
    <property type="entry name" value="HTH-type_LysR_regulators"/>
</dbReference>
<dbReference type="SUPFAM" id="SSF46785">
    <property type="entry name" value="Winged helix' DNA-binding domain"/>
    <property type="match status" value="1"/>
</dbReference>
<dbReference type="PANTHER" id="PTHR30419">
    <property type="entry name" value="HTH-TYPE TRANSCRIPTIONAL REGULATOR YBHD"/>
    <property type="match status" value="1"/>
</dbReference>
<dbReference type="Pfam" id="PF00126">
    <property type="entry name" value="HTH_1"/>
    <property type="match status" value="1"/>
</dbReference>
<organism evidence="6 7">
    <name type="scientific">Paracoccus siganidrum</name>
    <dbReference type="NCBI Taxonomy" id="1276757"/>
    <lineage>
        <taxon>Bacteria</taxon>
        <taxon>Pseudomonadati</taxon>
        <taxon>Pseudomonadota</taxon>
        <taxon>Alphaproteobacteria</taxon>
        <taxon>Rhodobacterales</taxon>
        <taxon>Paracoccaceae</taxon>
        <taxon>Paracoccus</taxon>
    </lineage>
</organism>
<dbReference type="SUPFAM" id="SSF53850">
    <property type="entry name" value="Periplasmic binding protein-like II"/>
    <property type="match status" value="1"/>
</dbReference>
<protein>
    <submittedName>
        <fullName evidence="6">LysR family transcriptional regulator</fullName>
    </submittedName>
</protein>
<gene>
    <name evidence="6" type="ORF">D3P05_18895</name>
</gene>
<comment type="similarity">
    <text evidence="1">Belongs to the LysR transcriptional regulatory family.</text>
</comment>
<dbReference type="Gene3D" id="3.40.190.290">
    <property type="match status" value="1"/>
</dbReference>
<reference evidence="7" key="1">
    <citation type="submission" date="2018-09" db="EMBL/GenBank/DDBJ databases">
        <title>Paracoccus onubensis nov. sp. a moderate halophilic bacterium isolated from Gruta de las Maravillas (Aracena, Spain).</title>
        <authorList>
            <person name="Jurado V."/>
            <person name="Gutierrez-Patricio S."/>
            <person name="Gonzalez-Pimentel J.L."/>
            <person name="Miller A.Z."/>
            <person name="Laiz L."/>
            <person name="Saiz-Jimenez C."/>
        </authorList>
    </citation>
    <scope>NUCLEOTIDE SEQUENCE [LARGE SCALE GENOMIC DNA]</scope>
    <source>
        <strain evidence="7">DSM 26381</strain>
    </source>
</reference>
<dbReference type="PANTHER" id="PTHR30419:SF8">
    <property type="entry name" value="NITROGEN ASSIMILATION TRANSCRIPTIONAL ACTIVATOR-RELATED"/>
    <property type="match status" value="1"/>
</dbReference>
<proteinExistence type="inferred from homology"/>
<evidence type="ECO:0000313" key="7">
    <source>
        <dbReference type="Proteomes" id="UP000283587"/>
    </source>
</evidence>
<dbReference type="GO" id="GO:0003700">
    <property type="term" value="F:DNA-binding transcription factor activity"/>
    <property type="evidence" value="ECO:0007669"/>
    <property type="project" value="InterPro"/>
</dbReference>
<dbReference type="AlphaFoldDB" id="A0A418ZZ98"/>
<sequence>MPVAGIVLSWSREQKQEQRMKLSQIRDVVATAETGSLRAAARQLGITQPAITRSIRELEQELGVPLFERHQFGMQLTAVGRAFLDRARAVQEELRRAREEIQQLQGTMTGSISVAMSAISTFALMPQAVRAFRNRHPGAVLKIIESFFQPIEGRLLNGEIDFFVGPFAAAEKRSRIAYETLFSNHRVVIARKAHPLKDITSLRDLAGTEWVKQALPDRESEGDFERPWSQLGLPPPRVVMHTTSSTATLLAVANSDLLTSVPRQMLNAPVSRELFEVLPIREEMIAAPICLVYRTDISLTPLAESMFDMFRRAGLQYSRKTDGAAAP</sequence>
<keyword evidence="2" id="KW-0805">Transcription regulation</keyword>
<accession>A0A418ZZ98</accession>
<evidence type="ECO:0000256" key="4">
    <source>
        <dbReference type="ARBA" id="ARBA00023163"/>
    </source>
</evidence>
<dbReference type="GO" id="GO:0005829">
    <property type="term" value="C:cytosol"/>
    <property type="evidence" value="ECO:0007669"/>
    <property type="project" value="TreeGrafter"/>
</dbReference>
<dbReference type="Pfam" id="PF03466">
    <property type="entry name" value="LysR_substrate"/>
    <property type="match status" value="1"/>
</dbReference>
<dbReference type="EMBL" id="QZEW01000104">
    <property type="protein sequence ID" value="RJL05901.1"/>
    <property type="molecule type" value="Genomic_DNA"/>
</dbReference>
<comment type="caution">
    <text evidence="6">The sequence shown here is derived from an EMBL/GenBank/DDBJ whole genome shotgun (WGS) entry which is preliminary data.</text>
</comment>
<evidence type="ECO:0000259" key="5">
    <source>
        <dbReference type="PROSITE" id="PS50931"/>
    </source>
</evidence>
<evidence type="ECO:0000256" key="3">
    <source>
        <dbReference type="ARBA" id="ARBA00023125"/>
    </source>
</evidence>
<dbReference type="GO" id="GO:0003677">
    <property type="term" value="F:DNA binding"/>
    <property type="evidence" value="ECO:0007669"/>
    <property type="project" value="UniProtKB-KW"/>
</dbReference>
<evidence type="ECO:0000313" key="6">
    <source>
        <dbReference type="EMBL" id="RJL05901.1"/>
    </source>
</evidence>
<name>A0A418ZZ98_9RHOB</name>
<evidence type="ECO:0000256" key="1">
    <source>
        <dbReference type="ARBA" id="ARBA00009437"/>
    </source>
</evidence>
<evidence type="ECO:0000256" key="2">
    <source>
        <dbReference type="ARBA" id="ARBA00023015"/>
    </source>
</evidence>
<dbReference type="InterPro" id="IPR036390">
    <property type="entry name" value="WH_DNA-bd_sf"/>
</dbReference>
<dbReference type="InterPro" id="IPR000847">
    <property type="entry name" value="LysR_HTH_N"/>
</dbReference>
<dbReference type="PRINTS" id="PR00039">
    <property type="entry name" value="HTHLYSR"/>
</dbReference>
<dbReference type="Gene3D" id="1.10.10.10">
    <property type="entry name" value="Winged helix-like DNA-binding domain superfamily/Winged helix DNA-binding domain"/>
    <property type="match status" value="1"/>
</dbReference>
<keyword evidence="3" id="KW-0238">DNA-binding</keyword>
<keyword evidence="7" id="KW-1185">Reference proteome</keyword>